<dbReference type="CDD" id="cd16495">
    <property type="entry name" value="RING_CH-C4HC3_MARCH"/>
    <property type="match status" value="1"/>
</dbReference>
<evidence type="ECO:0000313" key="6">
    <source>
        <dbReference type="EMBL" id="KAI9263255.1"/>
    </source>
</evidence>
<dbReference type="Pfam" id="PF12906">
    <property type="entry name" value="RINGv"/>
    <property type="match status" value="1"/>
</dbReference>
<keyword evidence="4" id="KW-0812">Transmembrane</keyword>
<dbReference type="PANTHER" id="PTHR46347">
    <property type="entry name" value="RING/FYVE/PHD ZINC FINGER SUPERFAMILY PROTEIN"/>
    <property type="match status" value="1"/>
</dbReference>
<name>A0AAD5KA07_9FUNG</name>
<comment type="caution">
    <text evidence="6">The sequence shown here is derived from an EMBL/GenBank/DDBJ whole genome shotgun (WGS) entry which is preliminary data.</text>
</comment>
<keyword evidence="2" id="KW-0863">Zinc-finger</keyword>
<evidence type="ECO:0000256" key="3">
    <source>
        <dbReference type="ARBA" id="ARBA00022833"/>
    </source>
</evidence>
<dbReference type="InterPro" id="IPR011016">
    <property type="entry name" value="Znf_RING-CH"/>
</dbReference>
<keyword evidence="4" id="KW-1133">Transmembrane helix</keyword>
<proteinExistence type="predicted"/>
<dbReference type="SUPFAM" id="SSF57850">
    <property type="entry name" value="RING/U-box"/>
    <property type="match status" value="1"/>
</dbReference>
<evidence type="ECO:0000256" key="2">
    <source>
        <dbReference type="ARBA" id="ARBA00022771"/>
    </source>
</evidence>
<dbReference type="PANTHER" id="PTHR46347:SF1">
    <property type="entry name" value="RING_FYVE_PHD ZINC FINGER SUPERFAMILY PROTEIN"/>
    <property type="match status" value="1"/>
</dbReference>
<gene>
    <name evidence="6" type="ORF">BDA99DRAFT_604919</name>
</gene>
<protein>
    <recommendedName>
        <fullName evidence="5">RING-CH-type domain-containing protein</fullName>
    </recommendedName>
</protein>
<evidence type="ECO:0000313" key="7">
    <source>
        <dbReference type="Proteomes" id="UP001209540"/>
    </source>
</evidence>
<keyword evidence="7" id="KW-1185">Reference proteome</keyword>
<dbReference type="EMBL" id="JAIXMP010000013">
    <property type="protein sequence ID" value="KAI9263255.1"/>
    <property type="molecule type" value="Genomic_DNA"/>
</dbReference>
<keyword evidence="4" id="KW-0472">Membrane</keyword>
<dbReference type="Gene3D" id="3.30.40.10">
    <property type="entry name" value="Zinc/RING finger domain, C3HC4 (zinc finger)"/>
    <property type="match status" value="1"/>
</dbReference>
<evidence type="ECO:0000256" key="1">
    <source>
        <dbReference type="ARBA" id="ARBA00022723"/>
    </source>
</evidence>
<accession>A0AAD5KA07</accession>
<reference evidence="6" key="1">
    <citation type="journal article" date="2022" name="IScience">
        <title>Evolution of zygomycete secretomes and the origins of terrestrial fungal ecologies.</title>
        <authorList>
            <person name="Chang Y."/>
            <person name="Wang Y."/>
            <person name="Mondo S."/>
            <person name="Ahrendt S."/>
            <person name="Andreopoulos W."/>
            <person name="Barry K."/>
            <person name="Beard J."/>
            <person name="Benny G.L."/>
            <person name="Blankenship S."/>
            <person name="Bonito G."/>
            <person name="Cuomo C."/>
            <person name="Desiro A."/>
            <person name="Gervers K.A."/>
            <person name="Hundley H."/>
            <person name="Kuo A."/>
            <person name="LaButti K."/>
            <person name="Lang B.F."/>
            <person name="Lipzen A."/>
            <person name="O'Donnell K."/>
            <person name="Pangilinan J."/>
            <person name="Reynolds N."/>
            <person name="Sandor L."/>
            <person name="Smith M.E."/>
            <person name="Tsang A."/>
            <person name="Grigoriev I.V."/>
            <person name="Stajich J.E."/>
            <person name="Spatafora J.W."/>
        </authorList>
    </citation>
    <scope>NUCLEOTIDE SEQUENCE</scope>
    <source>
        <strain evidence="6">RSA 2281</strain>
    </source>
</reference>
<organism evidence="6 7">
    <name type="scientific">Phascolomyces articulosus</name>
    <dbReference type="NCBI Taxonomy" id="60185"/>
    <lineage>
        <taxon>Eukaryota</taxon>
        <taxon>Fungi</taxon>
        <taxon>Fungi incertae sedis</taxon>
        <taxon>Mucoromycota</taxon>
        <taxon>Mucoromycotina</taxon>
        <taxon>Mucoromycetes</taxon>
        <taxon>Mucorales</taxon>
        <taxon>Lichtheimiaceae</taxon>
        <taxon>Phascolomyces</taxon>
    </lineage>
</organism>
<dbReference type="AlphaFoldDB" id="A0AAD5KA07"/>
<dbReference type="Proteomes" id="UP001209540">
    <property type="component" value="Unassembled WGS sequence"/>
</dbReference>
<keyword evidence="1" id="KW-0479">Metal-binding</keyword>
<feature type="transmembrane region" description="Helical" evidence="4">
    <location>
        <begin position="340"/>
        <end position="362"/>
    </location>
</feature>
<sequence>MSTIQQNNNNNQDEQQWSSLLNPSTQEYFRKCRICLEKDDKKNLISPCKCKGSIKYVHAHCIASWRRSLAHNGRYKELYHCTLCQQQFQIRHRRRWAAILNYRAFRVLATAVILILFLIPAGTLMKTLIHLSVQLSNYPGGFHEVWNTGSLMKVIISSAENSLRRSFLIFTDLQPDETFSSSFSTQRKVLYTPFPVCFRSPSNTDHSLVANTLLYYFLFPLADDRLWQFILCRLEHLHLGFFLLGSINNIWFTYKILNDMFDIVLAVQQQDQVDEGVDDGVMMAPVVQQQEHEQEGGREEDGNQEHDIMQAAGAVAVAVQNDQRIDNITRRLGKLVKGFLLTYCCSLVVLFWIHFNLFAFHIDAQGPEDPTMVDHTEEEVYSSRQFVAEFPLWTFRWVTLGIAVGDFATRGIYGWLGRITICVDDEEVISRTIV</sequence>
<evidence type="ECO:0000259" key="5">
    <source>
        <dbReference type="PROSITE" id="PS51292"/>
    </source>
</evidence>
<reference evidence="6" key="2">
    <citation type="submission" date="2023-02" db="EMBL/GenBank/DDBJ databases">
        <authorList>
            <consortium name="DOE Joint Genome Institute"/>
            <person name="Mondo S.J."/>
            <person name="Chang Y."/>
            <person name="Wang Y."/>
            <person name="Ahrendt S."/>
            <person name="Andreopoulos W."/>
            <person name="Barry K."/>
            <person name="Beard J."/>
            <person name="Benny G.L."/>
            <person name="Blankenship S."/>
            <person name="Bonito G."/>
            <person name="Cuomo C."/>
            <person name="Desiro A."/>
            <person name="Gervers K.A."/>
            <person name="Hundley H."/>
            <person name="Kuo A."/>
            <person name="LaButti K."/>
            <person name="Lang B.F."/>
            <person name="Lipzen A."/>
            <person name="O'Donnell K."/>
            <person name="Pangilinan J."/>
            <person name="Reynolds N."/>
            <person name="Sandor L."/>
            <person name="Smith M.W."/>
            <person name="Tsang A."/>
            <person name="Grigoriev I.V."/>
            <person name="Stajich J.E."/>
            <person name="Spatafora J.W."/>
        </authorList>
    </citation>
    <scope>NUCLEOTIDE SEQUENCE</scope>
    <source>
        <strain evidence="6">RSA 2281</strain>
    </source>
</reference>
<dbReference type="GO" id="GO:0008270">
    <property type="term" value="F:zinc ion binding"/>
    <property type="evidence" value="ECO:0007669"/>
    <property type="project" value="UniProtKB-KW"/>
</dbReference>
<dbReference type="PROSITE" id="PS51292">
    <property type="entry name" value="ZF_RING_CH"/>
    <property type="match status" value="1"/>
</dbReference>
<feature type="domain" description="RING-CH-type" evidence="5">
    <location>
        <begin position="24"/>
        <end position="91"/>
    </location>
</feature>
<keyword evidence="3" id="KW-0862">Zinc</keyword>
<dbReference type="InterPro" id="IPR013083">
    <property type="entry name" value="Znf_RING/FYVE/PHD"/>
</dbReference>
<evidence type="ECO:0000256" key="4">
    <source>
        <dbReference type="SAM" id="Phobius"/>
    </source>
</evidence>
<feature type="transmembrane region" description="Helical" evidence="4">
    <location>
        <begin position="104"/>
        <end position="125"/>
    </location>
</feature>
<dbReference type="SMART" id="SM00744">
    <property type="entry name" value="RINGv"/>
    <property type="match status" value="1"/>
</dbReference>